<organism evidence="5 6">
    <name type="scientific">Dactylosporangium cerinum</name>
    <dbReference type="NCBI Taxonomy" id="1434730"/>
    <lineage>
        <taxon>Bacteria</taxon>
        <taxon>Bacillati</taxon>
        <taxon>Actinomycetota</taxon>
        <taxon>Actinomycetes</taxon>
        <taxon>Micromonosporales</taxon>
        <taxon>Micromonosporaceae</taxon>
        <taxon>Dactylosporangium</taxon>
    </lineage>
</organism>
<dbReference type="Pfam" id="PF13613">
    <property type="entry name" value="HTH_Tnp_4"/>
    <property type="match status" value="1"/>
</dbReference>
<comment type="cofactor">
    <cofactor evidence="1">
        <name>a divalent metal cation</name>
        <dbReference type="ChEBI" id="CHEBI:60240"/>
    </cofactor>
</comment>
<gene>
    <name evidence="5" type="ORF">ACFPIJ_22200</name>
</gene>
<evidence type="ECO:0000313" key="5">
    <source>
        <dbReference type="EMBL" id="MFC5000535.1"/>
    </source>
</evidence>
<dbReference type="RefSeq" id="WP_380117088.1">
    <property type="nucleotide sequence ID" value="NZ_JBHSIU010000027.1"/>
</dbReference>
<dbReference type="InterPro" id="IPR027806">
    <property type="entry name" value="HARBI1_dom"/>
</dbReference>
<keyword evidence="6" id="KW-1185">Reference proteome</keyword>
<evidence type="ECO:0000256" key="2">
    <source>
        <dbReference type="ARBA" id="ARBA00022723"/>
    </source>
</evidence>
<feature type="domain" description="DDE Tnp4" evidence="3">
    <location>
        <begin position="102"/>
        <end position="248"/>
    </location>
</feature>
<reference evidence="6" key="1">
    <citation type="journal article" date="2019" name="Int. J. Syst. Evol. Microbiol.">
        <title>The Global Catalogue of Microorganisms (GCM) 10K type strain sequencing project: providing services to taxonomists for standard genome sequencing and annotation.</title>
        <authorList>
            <consortium name="The Broad Institute Genomics Platform"/>
            <consortium name="The Broad Institute Genome Sequencing Center for Infectious Disease"/>
            <person name="Wu L."/>
            <person name="Ma J."/>
        </authorList>
    </citation>
    <scope>NUCLEOTIDE SEQUENCE [LARGE SCALE GENOMIC DNA]</scope>
    <source>
        <strain evidence="6">CGMCC 4.7152</strain>
    </source>
</reference>
<evidence type="ECO:0000313" key="6">
    <source>
        <dbReference type="Proteomes" id="UP001595912"/>
    </source>
</evidence>
<proteinExistence type="predicted"/>
<name>A0ABV9VZ88_9ACTN</name>
<accession>A0ABV9VZ88</accession>
<keyword evidence="2" id="KW-0479">Metal-binding</keyword>
<evidence type="ECO:0000259" key="3">
    <source>
        <dbReference type="Pfam" id="PF13359"/>
    </source>
</evidence>
<evidence type="ECO:0000256" key="1">
    <source>
        <dbReference type="ARBA" id="ARBA00001968"/>
    </source>
</evidence>
<dbReference type="InterPro" id="IPR027805">
    <property type="entry name" value="Transposase_HTH_dom"/>
</dbReference>
<comment type="caution">
    <text evidence="5">The sequence shown here is derived from an EMBL/GenBank/DDBJ whole genome shotgun (WGS) entry which is preliminary data.</text>
</comment>
<protein>
    <submittedName>
        <fullName evidence="5">Transposase family protein</fullName>
    </submittedName>
</protein>
<sequence>MLAYPATIPLSTRSLTRLSQLLRTHRTIVGSRWRRLAPDRQALLVLAHLRNGDSRTRLAAGFGISPTTAWRYIREAVDLLAARAPTLEQAMRRIGQLAFAILDGTLIPIDRLSGSADRRHYSGKHRRHGINAQVIADPHGRLIWISPALPGAVHDLKAARTHGIIAALTKAAVATFADKAYRGAGPVVAVPFYGRNLPKRMRECNSAHAKVRAIGERAIATVKTWKILTKLHCCPQRATPILAAILFLQLIEERRDAG</sequence>
<feature type="domain" description="Transposase Helix-turn-helix" evidence="4">
    <location>
        <begin position="35"/>
        <end position="85"/>
    </location>
</feature>
<dbReference type="Pfam" id="PF13359">
    <property type="entry name" value="DDE_Tnp_4"/>
    <property type="match status" value="1"/>
</dbReference>
<dbReference type="EMBL" id="JBHSIU010000027">
    <property type="protein sequence ID" value="MFC5000535.1"/>
    <property type="molecule type" value="Genomic_DNA"/>
</dbReference>
<evidence type="ECO:0000259" key="4">
    <source>
        <dbReference type="Pfam" id="PF13613"/>
    </source>
</evidence>
<dbReference type="Proteomes" id="UP001595912">
    <property type="component" value="Unassembled WGS sequence"/>
</dbReference>